<keyword evidence="2" id="KW-0997">Cell inner membrane</keyword>
<dbReference type="SMART" id="SM00304">
    <property type="entry name" value="HAMP"/>
    <property type="match status" value="1"/>
</dbReference>
<sequence>MHFSGINLTTKIASAVSFAIVVTIGVLVLAADLLLWGTLSDEVNKRHNINLRIAAAQFQQELPSATVKLDHNSNVAKIITNEPLSFSDNDLVDQIGHLTGETATVFVWDDATQDYWRKTTNIKNYSGKRAVDTPLGKAGSVYPIIKSGKTFRGEADILGMAYYTLYQPIFDSNNRVIGILYVGVEKSHIEAQVDNVTWNLLYAALGLGLVLVLMAYFGFKLMLKPIPVMTKALRDLSENKMDITIAYSTRTDEIGEMAQAIEVLRQNNVERIRLQEQSDEESGAREERQSRIESLLSQFGAEVTQALQNVDQRSEEMEHTATRLTGIAEDSALRSNTARDASEEASANVQTVATAAEELSASIEEISRQLGETNRVVGAATSGAEESSQKVQALDSAAQKIGEVVNLIRDIAEQTNLLALNATIEAARAGEMGKGFAVVASEVKELATQTSKATEEISAQISGIQNSSKETVEAIVGISDTMSEVNKHATSIANAVEQQGSATMEISENVQMAAQGTRSAAHNVSEVSIKVTETQEAASQVLDASQAVASNAALLRKTINCFMDDIRAA</sequence>
<evidence type="ECO:0000256" key="4">
    <source>
        <dbReference type="ARBA" id="ARBA00029447"/>
    </source>
</evidence>
<dbReference type="Pfam" id="PF00015">
    <property type="entry name" value="MCPsignal"/>
    <property type="match status" value="1"/>
</dbReference>
<dbReference type="PRINTS" id="PR00260">
    <property type="entry name" value="CHEMTRNSDUCR"/>
</dbReference>
<dbReference type="SUPFAM" id="SSF58104">
    <property type="entry name" value="Methyl-accepting chemotaxis protein (MCP) signaling domain"/>
    <property type="match status" value="1"/>
</dbReference>
<dbReference type="Pfam" id="PF17201">
    <property type="entry name" value="Cache_3-Cache_2"/>
    <property type="match status" value="1"/>
</dbReference>
<dbReference type="EMBL" id="FOSK01000005">
    <property type="protein sequence ID" value="SFK43644.1"/>
    <property type="molecule type" value="Genomic_DNA"/>
</dbReference>
<evidence type="ECO:0000313" key="10">
    <source>
        <dbReference type="EMBL" id="SFK43644.1"/>
    </source>
</evidence>
<evidence type="ECO:0000256" key="2">
    <source>
        <dbReference type="ARBA" id="ARBA00022519"/>
    </source>
</evidence>
<evidence type="ECO:0000256" key="3">
    <source>
        <dbReference type="ARBA" id="ARBA00023224"/>
    </source>
</evidence>
<dbReference type="PROSITE" id="PS50885">
    <property type="entry name" value="HAMP"/>
    <property type="match status" value="1"/>
</dbReference>
<evidence type="ECO:0000256" key="5">
    <source>
        <dbReference type="PROSITE-ProRule" id="PRU00284"/>
    </source>
</evidence>
<comment type="subcellular location">
    <subcellularLocation>
        <location evidence="1">Cell inner membrane</location>
        <topology evidence="1">Multi-pass membrane protein</topology>
    </subcellularLocation>
</comment>
<keyword evidence="11" id="KW-1185">Reference proteome</keyword>
<name>A0A1I3ZHR9_9HYPH</name>
<proteinExistence type="inferred from homology"/>
<evidence type="ECO:0000259" key="8">
    <source>
        <dbReference type="PROSITE" id="PS50192"/>
    </source>
</evidence>
<dbReference type="PANTHER" id="PTHR32089:SF112">
    <property type="entry name" value="LYSOZYME-LIKE PROTEIN-RELATED"/>
    <property type="match status" value="1"/>
</dbReference>
<dbReference type="SUPFAM" id="SSF103190">
    <property type="entry name" value="Sensory domain-like"/>
    <property type="match status" value="1"/>
</dbReference>
<dbReference type="Gene3D" id="1.10.287.950">
    <property type="entry name" value="Methyl-accepting chemotaxis protein"/>
    <property type="match status" value="1"/>
</dbReference>
<reference evidence="10 11" key="1">
    <citation type="submission" date="2016-10" db="EMBL/GenBank/DDBJ databases">
        <authorList>
            <person name="Varghese N."/>
            <person name="Submissions S."/>
        </authorList>
    </citation>
    <scope>NUCLEOTIDE SEQUENCE [LARGE SCALE GENOMIC DNA]</scope>
    <source>
        <strain evidence="10 11">DSM 16392</strain>
    </source>
</reference>
<gene>
    <name evidence="10" type="ORF">SAMN04488518_105108</name>
</gene>
<accession>A0A1I3ZHR9</accession>
<evidence type="ECO:0000256" key="6">
    <source>
        <dbReference type="SAM" id="Phobius"/>
    </source>
</evidence>
<dbReference type="Gene3D" id="6.10.340.10">
    <property type="match status" value="1"/>
</dbReference>
<evidence type="ECO:0000259" key="7">
    <source>
        <dbReference type="PROSITE" id="PS50111"/>
    </source>
</evidence>
<dbReference type="RefSeq" id="WP_093519345.1">
    <property type="nucleotide sequence ID" value="NZ_FOSK01000005.1"/>
</dbReference>
<dbReference type="InterPro" id="IPR004090">
    <property type="entry name" value="Chemotax_Me-accpt_rcpt"/>
</dbReference>
<feature type="domain" description="Methyl-accepting transducer" evidence="7">
    <location>
        <begin position="306"/>
        <end position="535"/>
    </location>
</feature>
<dbReference type="InterPro" id="IPR003660">
    <property type="entry name" value="HAMP_dom"/>
</dbReference>
<keyword evidence="2" id="KW-1003">Cell membrane</keyword>
<feature type="transmembrane region" description="Helical" evidence="6">
    <location>
        <begin position="200"/>
        <end position="219"/>
    </location>
</feature>
<comment type="similarity">
    <text evidence="4">Belongs to the methyl-accepting chemotaxis (MCP) protein family.</text>
</comment>
<evidence type="ECO:0000259" key="9">
    <source>
        <dbReference type="PROSITE" id="PS50885"/>
    </source>
</evidence>
<dbReference type="InterPro" id="IPR029151">
    <property type="entry name" value="Sensor-like_sf"/>
</dbReference>
<keyword evidence="6" id="KW-0812">Transmembrane</keyword>
<keyword evidence="6" id="KW-0472">Membrane</keyword>
<protein>
    <submittedName>
        <fullName evidence="10">Methyl-accepting chemotaxis protein</fullName>
    </submittedName>
</protein>
<feature type="domain" description="HAMP" evidence="9">
    <location>
        <begin position="220"/>
        <end position="273"/>
    </location>
</feature>
<feature type="transmembrane region" description="Helical" evidence="6">
    <location>
        <begin position="12"/>
        <end position="36"/>
    </location>
</feature>
<comment type="caution">
    <text evidence="10">The sequence shown here is derived from an EMBL/GenBank/DDBJ whole genome shotgun (WGS) entry which is preliminary data.</text>
</comment>
<dbReference type="PANTHER" id="PTHR32089">
    <property type="entry name" value="METHYL-ACCEPTING CHEMOTAXIS PROTEIN MCPB"/>
    <property type="match status" value="1"/>
</dbReference>
<dbReference type="PROSITE" id="PS50192">
    <property type="entry name" value="T_SNARE"/>
    <property type="match status" value="1"/>
</dbReference>
<dbReference type="InterPro" id="IPR033462">
    <property type="entry name" value="Cache_3-Cache_2"/>
</dbReference>
<evidence type="ECO:0000313" key="11">
    <source>
        <dbReference type="Proteomes" id="UP000199598"/>
    </source>
</evidence>
<keyword evidence="6" id="KW-1133">Transmembrane helix</keyword>
<organism evidence="10 11">
    <name type="scientific">Pseudovibrio ascidiaceicola</name>
    <dbReference type="NCBI Taxonomy" id="285279"/>
    <lineage>
        <taxon>Bacteria</taxon>
        <taxon>Pseudomonadati</taxon>
        <taxon>Pseudomonadota</taxon>
        <taxon>Alphaproteobacteria</taxon>
        <taxon>Hyphomicrobiales</taxon>
        <taxon>Stappiaceae</taxon>
        <taxon>Pseudovibrio</taxon>
    </lineage>
</organism>
<feature type="domain" description="T-SNARE coiled-coil homology" evidence="8">
    <location>
        <begin position="465"/>
        <end position="527"/>
    </location>
</feature>
<dbReference type="InterPro" id="IPR000727">
    <property type="entry name" value="T_SNARE_dom"/>
</dbReference>
<dbReference type="InterPro" id="IPR004089">
    <property type="entry name" value="MCPsignal_dom"/>
</dbReference>
<dbReference type="SMART" id="SM00283">
    <property type="entry name" value="MA"/>
    <property type="match status" value="1"/>
</dbReference>
<dbReference type="PROSITE" id="PS50111">
    <property type="entry name" value="CHEMOTAXIS_TRANSDUC_2"/>
    <property type="match status" value="1"/>
</dbReference>
<keyword evidence="3 5" id="KW-0807">Transducer</keyword>
<evidence type="ECO:0000256" key="1">
    <source>
        <dbReference type="ARBA" id="ARBA00004429"/>
    </source>
</evidence>
<dbReference type="Proteomes" id="UP000199598">
    <property type="component" value="Unassembled WGS sequence"/>
</dbReference>